<feature type="chain" id="PRO_5012280565" evidence="1">
    <location>
        <begin position="25"/>
        <end position="937"/>
    </location>
</feature>
<gene>
    <name evidence="2" type="ORF">SAMN05660197_0397</name>
</gene>
<name>A0A1W1WQP8_9BACT</name>
<accession>A0A1W1WQP8</accession>
<dbReference type="OrthoDB" id="9768177at2"/>
<protein>
    <submittedName>
        <fullName evidence="2">Uncharacterized protein</fullName>
    </submittedName>
</protein>
<proteinExistence type="predicted"/>
<evidence type="ECO:0000313" key="3">
    <source>
        <dbReference type="Proteomes" id="UP000192602"/>
    </source>
</evidence>
<keyword evidence="1" id="KW-0732">Signal</keyword>
<reference evidence="3" key="1">
    <citation type="submission" date="2017-04" db="EMBL/GenBank/DDBJ databases">
        <authorList>
            <person name="Varghese N."/>
            <person name="Submissions S."/>
        </authorList>
    </citation>
    <scope>NUCLEOTIDE SEQUENCE [LARGE SCALE GENOMIC DNA]</scope>
    <source>
        <strain evidence="3">DSM 16512</strain>
    </source>
</reference>
<dbReference type="AlphaFoldDB" id="A0A1W1WQP8"/>
<dbReference type="EMBL" id="FWWZ01000001">
    <property type="protein sequence ID" value="SMC08638.1"/>
    <property type="molecule type" value="Genomic_DNA"/>
</dbReference>
<dbReference type="STRING" id="1069081.SAMN05660197_0397"/>
<sequence length="937" mass="103647">MKLLKFFIISLAMIIALVSIEANNDVQRSVIYSLKNSSSDIVSITGTLANKQFPIKGYFSNYGTGAFDWIYKTSNSKGLYKLNGMDENGYFKWINLTNYISSHVENGKIIIGHMQYNGNENISKIVNKLENREFPIKGYFSNYGTGAFDWIYKTSNSKGLYKLNGMDENGYFKWINLTENFNTTQVQDNKIIIGDTLGQNIKLESVICLNTNNMEAGRNIQLRSIIDAPDGINIVIVYKILPNGVDNNVTGTYIASDRFVANQSRTIRELNATLPSSLQSGTYKIVAVMNDNDAFAPDYNLSTAQTDQSTSTEPFYVQANDGKPDLEVISFKISTNTNARINNRSITSETPTLITFDVGVVKGKVILNSRGISLDGIVGVQDYIAKAENFKISACINIGDSCRPIEMYSVDETNQTHYDAFMTVKSAEPGDPKTVVFNGIIRGQLLNDIANKTMEDGNFTTSIKVLIGGIEESSTQIPQRNSSSTAVKFSPVFLNQANIDNTNDRVALAMSNYRLSMKSYIDKIKAIDPTYNVQVSSGGLNLFNPNLQWTVTDPIEGIALQQQNVHQFTSEPIQLRPIVEPSNIKMVPPMIPQPSGINKKNDPINNIQPVEDYIAYLTMNATISPAWKKTIENAELTTDEVSYKYFGIDADIPLMLNNDVGLKGNIGGYAKFDFGGVHFLGYGGIKVYLIDTWYDFLDIEARQQTTPGNLEHTGYSFQLGFLEKTVYEQSRYVTDGDGIFTSHAATLRERIKENIETLENINGDILSYHDALGWADGYDDGGTFWASGIPIAYRYGYEGQLGVKMDLDIKSLGRIDAAATPYMEFSGYGSGGIGIEYYGFGVSVGIEGDLQLIDEKLICGGSAGITFVTGDKGIESYIGELHENITNEFIGPNGGVYVYAKATLLGTYKHKIADFDTVNSTKELLDKHQTLFKVVLP</sequence>
<dbReference type="RefSeq" id="WP_084274912.1">
    <property type="nucleotide sequence ID" value="NZ_AP026671.1"/>
</dbReference>
<keyword evidence="3" id="KW-1185">Reference proteome</keyword>
<organism evidence="2 3">
    <name type="scientific">Nitratiruptor tergarcus DSM 16512</name>
    <dbReference type="NCBI Taxonomy" id="1069081"/>
    <lineage>
        <taxon>Bacteria</taxon>
        <taxon>Pseudomonadati</taxon>
        <taxon>Campylobacterota</taxon>
        <taxon>Epsilonproteobacteria</taxon>
        <taxon>Nautiliales</taxon>
        <taxon>Nitratiruptoraceae</taxon>
        <taxon>Nitratiruptor</taxon>
    </lineage>
</organism>
<feature type="signal peptide" evidence="1">
    <location>
        <begin position="1"/>
        <end position="24"/>
    </location>
</feature>
<dbReference type="Proteomes" id="UP000192602">
    <property type="component" value="Unassembled WGS sequence"/>
</dbReference>
<evidence type="ECO:0000256" key="1">
    <source>
        <dbReference type="SAM" id="SignalP"/>
    </source>
</evidence>
<evidence type="ECO:0000313" key="2">
    <source>
        <dbReference type="EMBL" id="SMC08638.1"/>
    </source>
</evidence>